<dbReference type="InterPro" id="IPR036380">
    <property type="entry name" value="Isochorismatase-like_sf"/>
</dbReference>
<sequence length="192" mass="20757">MFCCADEDTDAMPHDSALLIIDMINPFDFAGAAPLRRAALPAAKRISALKARLKPQGVPVLYINDNFTQWQSDFRQLVAICSREGAPGAEIAALLAPEHDDYFVLKPRHSAFFATPLRILLERLGARRLIVTGIAGDSCVLATAADAHMNEFEVAVPRDCVASQSAERNRRAIALMKDALGADARAARSIAA</sequence>
<evidence type="ECO:0000259" key="2">
    <source>
        <dbReference type="Pfam" id="PF00857"/>
    </source>
</evidence>
<accession>A0A4V5ZPL4</accession>
<reference evidence="3 4" key="1">
    <citation type="submission" date="2019-04" db="EMBL/GenBank/DDBJ databases">
        <title>Reference strain of H23.</title>
        <authorList>
            <person name="Luo X."/>
        </authorList>
    </citation>
    <scope>NUCLEOTIDE SEQUENCE [LARGE SCALE GENOMIC DNA]</scope>
    <source>
        <strain evidence="3 4">H23</strain>
    </source>
</reference>
<dbReference type="PANTHER" id="PTHR43540:SF6">
    <property type="entry name" value="ISOCHORISMATASE-LIKE DOMAIN-CONTAINING PROTEIN"/>
    <property type="match status" value="1"/>
</dbReference>
<protein>
    <submittedName>
        <fullName evidence="3">Cysteine hydrolase</fullName>
    </submittedName>
</protein>
<dbReference type="OrthoDB" id="9807387at2"/>
<dbReference type="CDD" id="cd00431">
    <property type="entry name" value="cysteine_hydrolases"/>
    <property type="match status" value="1"/>
</dbReference>
<dbReference type="AlphaFoldDB" id="A0A4V5ZPL4"/>
<dbReference type="InterPro" id="IPR000868">
    <property type="entry name" value="Isochorismatase-like_dom"/>
</dbReference>
<name>A0A4V5ZPL4_9GAMM</name>
<dbReference type="Proteomes" id="UP000308707">
    <property type="component" value="Unassembled WGS sequence"/>
</dbReference>
<dbReference type="Gene3D" id="3.40.50.850">
    <property type="entry name" value="Isochorismatase-like"/>
    <property type="match status" value="1"/>
</dbReference>
<gene>
    <name evidence="3" type="ORF">FCE95_15585</name>
</gene>
<evidence type="ECO:0000256" key="1">
    <source>
        <dbReference type="ARBA" id="ARBA00022801"/>
    </source>
</evidence>
<evidence type="ECO:0000313" key="3">
    <source>
        <dbReference type="EMBL" id="TKR29553.1"/>
    </source>
</evidence>
<keyword evidence="1 3" id="KW-0378">Hydrolase</keyword>
<dbReference type="EMBL" id="SZUA01000003">
    <property type="protein sequence ID" value="TKR29553.1"/>
    <property type="molecule type" value="Genomic_DNA"/>
</dbReference>
<dbReference type="GO" id="GO:0016787">
    <property type="term" value="F:hydrolase activity"/>
    <property type="evidence" value="ECO:0007669"/>
    <property type="project" value="UniProtKB-KW"/>
</dbReference>
<dbReference type="PANTHER" id="PTHR43540">
    <property type="entry name" value="PEROXYUREIDOACRYLATE/UREIDOACRYLATE AMIDOHYDROLASE-RELATED"/>
    <property type="match status" value="1"/>
</dbReference>
<evidence type="ECO:0000313" key="4">
    <source>
        <dbReference type="Proteomes" id="UP000308707"/>
    </source>
</evidence>
<organism evidence="3 4">
    <name type="scientific">Luteimonas gilva</name>
    <dbReference type="NCBI Taxonomy" id="2572684"/>
    <lineage>
        <taxon>Bacteria</taxon>
        <taxon>Pseudomonadati</taxon>
        <taxon>Pseudomonadota</taxon>
        <taxon>Gammaproteobacteria</taxon>
        <taxon>Lysobacterales</taxon>
        <taxon>Lysobacteraceae</taxon>
        <taxon>Luteimonas</taxon>
    </lineage>
</organism>
<keyword evidence="4" id="KW-1185">Reference proteome</keyword>
<dbReference type="InterPro" id="IPR050272">
    <property type="entry name" value="Isochorismatase-like_hydrls"/>
</dbReference>
<proteinExistence type="predicted"/>
<comment type="caution">
    <text evidence="3">The sequence shown here is derived from an EMBL/GenBank/DDBJ whole genome shotgun (WGS) entry which is preliminary data.</text>
</comment>
<dbReference type="SUPFAM" id="SSF52499">
    <property type="entry name" value="Isochorismatase-like hydrolases"/>
    <property type="match status" value="1"/>
</dbReference>
<feature type="domain" description="Isochorismatase-like" evidence="2">
    <location>
        <begin position="16"/>
        <end position="180"/>
    </location>
</feature>
<dbReference type="Pfam" id="PF00857">
    <property type="entry name" value="Isochorismatase"/>
    <property type="match status" value="1"/>
</dbReference>